<keyword evidence="3" id="KW-1185">Reference proteome</keyword>
<name>A0A9W6JVN5_9HYPH</name>
<feature type="transmembrane region" description="Helical" evidence="1">
    <location>
        <begin position="115"/>
        <end position="137"/>
    </location>
</feature>
<reference evidence="2" key="1">
    <citation type="journal article" date="2014" name="Int. J. Syst. Evol. Microbiol.">
        <title>Complete genome sequence of Corynebacterium casei LMG S-19264T (=DSM 44701T), isolated from a smear-ripened cheese.</title>
        <authorList>
            <consortium name="US DOE Joint Genome Institute (JGI-PGF)"/>
            <person name="Walter F."/>
            <person name="Albersmeier A."/>
            <person name="Kalinowski J."/>
            <person name="Ruckert C."/>
        </authorList>
    </citation>
    <scope>NUCLEOTIDE SEQUENCE</scope>
    <source>
        <strain evidence="2">VKM B-2789</strain>
    </source>
</reference>
<feature type="transmembrane region" description="Helical" evidence="1">
    <location>
        <begin position="88"/>
        <end position="109"/>
    </location>
</feature>
<proteinExistence type="predicted"/>
<keyword evidence="1" id="KW-0472">Membrane</keyword>
<dbReference type="InterPro" id="IPR018723">
    <property type="entry name" value="DUF2254_membrane"/>
</dbReference>
<dbReference type="AlphaFoldDB" id="A0A9W6JVN5"/>
<dbReference type="Pfam" id="PF10011">
    <property type="entry name" value="DUF2254"/>
    <property type="match status" value="1"/>
</dbReference>
<sequence>MRQWRIPTFYAIGSLIVALALPRVEYALLPDPSYGMSVASATAFMSAAASGIITFTAIIVSITFVIIQFSAIAYSPRLALWFVNRPQLYHALGIFIATFTFAMATLAWTDRYGSNFVPFLSTVVVLILLSASMIVFARLIQGVAQLQITEVLMLVGDMGREVLARQKSTSDHAGVATSQPPAWDAMERAPDRCRKLLHVGPPLSVRTIDADRLQSLATNYNGVIWLEISVGDTVLEGDTLLVASSAPPRIPESKLREAIDLGRDRTLEQDPRFSFRLLVDIALKALSPAINDPTTAVQALDQIEDLLRRLARQELSDLYRCDAHGRPCVLIPMPTWEDYLSLAFEEILQYSAASTQVSRRLRASLSNLGDIVTDPLRQTAVERFKHEIDALISPSVAARDDELPAQRRP</sequence>
<organism evidence="2 3">
    <name type="scientific">Ancylobacter defluvii</name>
    <dbReference type="NCBI Taxonomy" id="1282440"/>
    <lineage>
        <taxon>Bacteria</taxon>
        <taxon>Pseudomonadati</taxon>
        <taxon>Pseudomonadota</taxon>
        <taxon>Alphaproteobacteria</taxon>
        <taxon>Hyphomicrobiales</taxon>
        <taxon>Xanthobacteraceae</taxon>
        <taxon>Ancylobacter</taxon>
    </lineage>
</organism>
<keyword evidence="1" id="KW-0812">Transmembrane</keyword>
<dbReference type="RefSeq" id="WP_213361764.1">
    <property type="nucleotide sequence ID" value="NZ_BSFM01000007.1"/>
</dbReference>
<gene>
    <name evidence="2" type="ORF">GCM10017653_15500</name>
</gene>
<keyword evidence="1" id="KW-1133">Transmembrane helix</keyword>
<reference evidence="2" key="2">
    <citation type="submission" date="2023-01" db="EMBL/GenBank/DDBJ databases">
        <authorList>
            <person name="Sun Q."/>
            <person name="Evtushenko L."/>
        </authorList>
    </citation>
    <scope>NUCLEOTIDE SEQUENCE</scope>
    <source>
        <strain evidence="2">VKM B-2789</strain>
    </source>
</reference>
<evidence type="ECO:0000313" key="2">
    <source>
        <dbReference type="EMBL" id="GLK83481.1"/>
    </source>
</evidence>
<evidence type="ECO:0008006" key="4">
    <source>
        <dbReference type="Google" id="ProtNLM"/>
    </source>
</evidence>
<accession>A0A9W6JVN5</accession>
<dbReference type="EMBL" id="BSFM01000007">
    <property type="protein sequence ID" value="GLK83481.1"/>
    <property type="molecule type" value="Genomic_DNA"/>
</dbReference>
<evidence type="ECO:0000313" key="3">
    <source>
        <dbReference type="Proteomes" id="UP001143330"/>
    </source>
</evidence>
<feature type="transmembrane region" description="Helical" evidence="1">
    <location>
        <begin position="43"/>
        <end position="67"/>
    </location>
</feature>
<dbReference type="Proteomes" id="UP001143330">
    <property type="component" value="Unassembled WGS sequence"/>
</dbReference>
<protein>
    <recommendedName>
        <fullName evidence="4">DUF2254 domain-containing protein</fullName>
    </recommendedName>
</protein>
<comment type="caution">
    <text evidence="2">The sequence shown here is derived from an EMBL/GenBank/DDBJ whole genome shotgun (WGS) entry which is preliminary data.</text>
</comment>
<evidence type="ECO:0000256" key="1">
    <source>
        <dbReference type="SAM" id="Phobius"/>
    </source>
</evidence>